<keyword evidence="2" id="KW-1185">Reference proteome</keyword>
<sequence length="637" mass="71776">MLLYFAAPRVDYHPLGDDTAFAVQQREFQAFAKECDTSSTDFLRSLKRYLRVYEHALDPSVPAAQKRVLVVRDALAMTLVGLGIQAQFYSNWLLFGMALGRAVFFSFCEEEGLPWLESARRPGMESVPCDSPFFSYDLGDYFYLLGGADLRWTPERREQIMGPLRNMKPTIVSSCSLDERPDADPPEYFICNCCGSDCADYLRGTPENILQTLPEVLMERIRRFWLSEELFIPWIEFEYRSSCTEDPHTHWRYDTRKAWYGTEMMDLFGELAKGPPRPLGCSQGPQGATFTATVTNQSTNVTTSVDILLPCLLSESLSWQNFLKPGRQHLTTSYSSLHWAHCAMFAMFQPTRVMQAELAQLLPLLEVHPCGAIAGVHIRTMAMDYFNCMPPWTNRTWEGIDAAWDYKAATTTRSTSECRRSPSICVWESQHAARPRYRISGTDAVGSLSGLFQCVADRGGMLSSRLAKRRGWRVEGDQAASIFLATDAHVLQEHVAAQYGKRVVVTDGLQAIPTWNRFGENSALRNLEAGHQITVNETRKAHLKAALDFYLLGIADFIMAPVHSFFSDSAARRSFPWSDVLGSSEIVCELIIRSGKYKLLDTSMPLELCFKGGANYDAKELLESLHAQSLERNGVDS</sequence>
<dbReference type="Proteomes" id="UP001190700">
    <property type="component" value="Unassembled WGS sequence"/>
</dbReference>
<organism evidence="1 2">
    <name type="scientific">Cymbomonas tetramitiformis</name>
    <dbReference type="NCBI Taxonomy" id="36881"/>
    <lineage>
        <taxon>Eukaryota</taxon>
        <taxon>Viridiplantae</taxon>
        <taxon>Chlorophyta</taxon>
        <taxon>Pyramimonadophyceae</taxon>
        <taxon>Pyramimonadales</taxon>
        <taxon>Pyramimonadaceae</taxon>
        <taxon>Cymbomonas</taxon>
    </lineage>
</organism>
<dbReference type="AlphaFoldDB" id="A0AAE0LGF1"/>
<dbReference type="EMBL" id="LGRX02002649">
    <property type="protein sequence ID" value="KAK3283805.1"/>
    <property type="molecule type" value="Genomic_DNA"/>
</dbReference>
<proteinExistence type="predicted"/>
<evidence type="ECO:0000313" key="2">
    <source>
        <dbReference type="Proteomes" id="UP001190700"/>
    </source>
</evidence>
<gene>
    <name evidence="1" type="ORF">CYMTET_8523</name>
</gene>
<name>A0AAE0LGF1_9CHLO</name>
<evidence type="ECO:0000313" key="1">
    <source>
        <dbReference type="EMBL" id="KAK3283805.1"/>
    </source>
</evidence>
<protein>
    <submittedName>
        <fullName evidence="1">Uncharacterized protein</fullName>
    </submittedName>
</protein>
<comment type="caution">
    <text evidence="1">The sequence shown here is derived from an EMBL/GenBank/DDBJ whole genome shotgun (WGS) entry which is preliminary data.</text>
</comment>
<accession>A0AAE0LGF1</accession>
<reference evidence="1 2" key="1">
    <citation type="journal article" date="2015" name="Genome Biol. Evol.">
        <title>Comparative Genomics of a Bacterivorous Green Alga Reveals Evolutionary Causalities and Consequences of Phago-Mixotrophic Mode of Nutrition.</title>
        <authorList>
            <person name="Burns J.A."/>
            <person name="Paasch A."/>
            <person name="Narechania A."/>
            <person name="Kim E."/>
        </authorList>
    </citation>
    <scope>NUCLEOTIDE SEQUENCE [LARGE SCALE GENOMIC DNA]</scope>
    <source>
        <strain evidence="1 2">PLY_AMNH</strain>
    </source>
</reference>